<sequence>MDSVRKFDEDSVYEPPILVEVGKFTELTRGSSYVIIEGYPSAWGSNY</sequence>
<dbReference type="Proteomes" id="UP000255355">
    <property type="component" value="Unassembled WGS sequence"/>
</dbReference>
<reference evidence="1 2" key="1">
    <citation type="submission" date="2018-07" db="EMBL/GenBank/DDBJ databases">
        <title>Genomic Encyclopedia of Type Strains, Phase IV (KMG-IV): sequencing the most valuable type-strain genomes for metagenomic binning, comparative biology and taxonomic classification.</title>
        <authorList>
            <person name="Goeker M."/>
        </authorList>
    </citation>
    <scope>NUCLEOTIDE SEQUENCE [LARGE SCALE GENOMIC DNA]</scope>
    <source>
        <strain evidence="1 2">DSM 44952</strain>
    </source>
</reference>
<comment type="caution">
    <text evidence="1">The sequence shown here is derived from an EMBL/GenBank/DDBJ whole genome shotgun (WGS) entry which is preliminary data.</text>
</comment>
<gene>
    <name evidence="1" type="ORF">DFR68_103212</name>
</gene>
<name>A0A370H828_9NOCA</name>
<dbReference type="AlphaFoldDB" id="A0A370H828"/>
<evidence type="ECO:0000313" key="1">
    <source>
        <dbReference type="EMBL" id="RDI52825.1"/>
    </source>
</evidence>
<accession>A0A370H828</accession>
<dbReference type="EMBL" id="QQAZ01000003">
    <property type="protein sequence ID" value="RDI52825.1"/>
    <property type="molecule type" value="Genomic_DNA"/>
</dbReference>
<keyword evidence="2" id="KW-1185">Reference proteome</keyword>
<proteinExistence type="predicted"/>
<evidence type="ECO:0008006" key="3">
    <source>
        <dbReference type="Google" id="ProtNLM"/>
    </source>
</evidence>
<protein>
    <recommendedName>
        <fullName evidence="3">Lasso RiPP family leader peptide-containing protein</fullName>
    </recommendedName>
</protein>
<dbReference type="NCBIfam" id="NF033521">
    <property type="entry name" value="lasso_leader_L3"/>
    <property type="match status" value="1"/>
</dbReference>
<evidence type="ECO:0000313" key="2">
    <source>
        <dbReference type="Proteomes" id="UP000255355"/>
    </source>
</evidence>
<dbReference type="STRING" id="1210089.GCA_001613165_07159"/>
<dbReference type="RefSeq" id="WP_169814375.1">
    <property type="nucleotide sequence ID" value="NZ_QQAZ01000003.1"/>
</dbReference>
<organism evidence="1 2">
    <name type="scientific">Nocardia mexicana</name>
    <dbReference type="NCBI Taxonomy" id="279262"/>
    <lineage>
        <taxon>Bacteria</taxon>
        <taxon>Bacillati</taxon>
        <taxon>Actinomycetota</taxon>
        <taxon>Actinomycetes</taxon>
        <taxon>Mycobacteriales</taxon>
        <taxon>Nocardiaceae</taxon>
        <taxon>Nocardia</taxon>
    </lineage>
</organism>